<evidence type="ECO:0000259" key="1">
    <source>
        <dbReference type="Pfam" id="PF04927"/>
    </source>
</evidence>
<dbReference type="STRING" id="35608.A0A2U1PQP6"/>
<dbReference type="Proteomes" id="UP000245207">
    <property type="component" value="Unassembled WGS sequence"/>
</dbReference>
<dbReference type="InterPro" id="IPR007011">
    <property type="entry name" value="LEA_SMP_dom"/>
</dbReference>
<accession>A0A2U1PQP6</accession>
<evidence type="ECO:0000313" key="3">
    <source>
        <dbReference type="Proteomes" id="UP000245207"/>
    </source>
</evidence>
<gene>
    <name evidence="2" type="ORF">CTI12_AA123960</name>
</gene>
<protein>
    <submittedName>
        <fullName evidence="2">Peptidyl-prolyl cis-trans isomerase CYP71</fullName>
    </submittedName>
</protein>
<keyword evidence="3" id="KW-1185">Reference proteome</keyword>
<name>A0A2U1PQP6_ARTAN</name>
<proteinExistence type="predicted"/>
<sequence length="229" mass="25557">MWFRFAITGSRKEISIGFKLCLTKMEIGLFVETGQHILLGSARVGNIYYLCCCSQRDLEEPDDVTKGRDVFNQKPYSDEFMVVSDIRKPVTTSLPQNIYAACEVQFAYTLCVMLMIKKNLKAIYVKQEPALNLPADKAVTRRNAMGVIGAELRNDPNPTIRPCGIAACLAAAARLTLFNYYGIHDGGITLSDDDVRFAEFIEANIGDMEVVADEDLPIIFQIEHMSLNA</sequence>
<dbReference type="GO" id="GO:0016853">
    <property type="term" value="F:isomerase activity"/>
    <property type="evidence" value="ECO:0007669"/>
    <property type="project" value="UniProtKB-KW"/>
</dbReference>
<dbReference type="OrthoDB" id="10550925at2759"/>
<reference evidence="2 3" key="1">
    <citation type="journal article" date="2018" name="Mol. Plant">
        <title>The genome of Artemisia annua provides insight into the evolution of Asteraceae family and artemisinin biosynthesis.</title>
        <authorList>
            <person name="Shen Q."/>
            <person name="Zhang L."/>
            <person name="Liao Z."/>
            <person name="Wang S."/>
            <person name="Yan T."/>
            <person name="Shi P."/>
            <person name="Liu M."/>
            <person name="Fu X."/>
            <person name="Pan Q."/>
            <person name="Wang Y."/>
            <person name="Lv Z."/>
            <person name="Lu X."/>
            <person name="Zhang F."/>
            <person name="Jiang W."/>
            <person name="Ma Y."/>
            <person name="Chen M."/>
            <person name="Hao X."/>
            <person name="Li L."/>
            <person name="Tang Y."/>
            <person name="Lv G."/>
            <person name="Zhou Y."/>
            <person name="Sun X."/>
            <person name="Brodelius P.E."/>
            <person name="Rose J.K.C."/>
            <person name="Tang K."/>
        </authorList>
    </citation>
    <scope>NUCLEOTIDE SEQUENCE [LARGE SCALE GENOMIC DNA]</scope>
    <source>
        <strain evidence="3">cv. Huhao1</strain>
        <tissue evidence="2">Leaf</tissue>
    </source>
</reference>
<feature type="domain" description="SMP" evidence="1">
    <location>
        <begin position="132"/>
        <end position="175"/>
    </location>
</feature>
<dbReference type="Pfam" id="PF04927">
    <property type="entry name" value="SMP"/>
    <property type="match status" value="1"/>
</dbReference>
<organism evidence="2 3">
    <name type="scientific">Artemisia annua</name>
    <name type="common">Sweet wormwood</name>
    <dbReference type="NCBI Taxonomy" id="35608"/>
    <lineage>
        <taxon>Eukaryota</taxon>
        <taxon>Viridiplantae</taxon>
        <taxon>Streptophyta</taxon>
        <taxon>Embryophyta</taxon>
        <taxon>Tracheophyta</taxon>
        <taxon>Spermatophyta</taxon>
        <taxon>Magnoliopsida</taxon>
        <taxon>eudicotyledons</taxon>
        <taxon>Gunneridae</taxon>
        <taxon>Pentapetalae</taxon>
        <taxon>asterids</taxon>
        <taxon>campanulids</taxon>
        <taxon>Asterales</taxon>
        <taxon>Asteraceae</taxon>
        <taxon>Asteroideae</taxon>
        <taxon>Anthemideae</taxon>
        <taxon>Artemisiinae</taxon>
        <taxon>Artemisia</taxon>
    </lineage>
</organism>
<dbReference type="EMBL" id="PKPP01000849">
    <property type="protein sequence ID" value="PWA88076.1"/>
    <property type="molecule type" value="Genomic_DNA"/>
</dbReference>
<dbReference type="AlphaFoldDB" id="A0A2U1PQP6"/>
<evidence type="ECO:0000313" key="2">
    <source>
        <dbReference type="EMBL" id="PWA88076.1"/>
    </source>
</evidence>
<comment type="caution">
    <text evidence="2">The sequence shown here is derived from an EMBL/GenBank/DDBJ whole genome shotgun (WGS) entry which is preliminary data.</text>
</comment>
<keyword evidence="2" id="KW-0413">Isomerase</keyword>